<dbReference type="InterPro" id="IPR014757">
    <property type="entry name" value="Tscrpt_reg_IclR_C"/>
</dbReference>
<evidence type="ECO:0000259" key="5">
    <source>
        <dbReference type="PROSITE" id="PS51077"/>
    </source>
</evidence>
<dbReference type="PANTHER" id="PTHR30136">
    <property type="entry name" value="HELIX-TURN-HELIX TRANSCRIPTIONAL REGULATOR, ICLR FAMILY"/>
    <property type="match status" value="1"/>
</dbReference>
<dbReference type="Proteomes" id="UP000293342">
    <property type="component" value="Unassembled WGS sequence"/>
</dbReference>
<feature type="region of interest" description="Disordered" evidence="4">
    <location>
        <begin position="1"/>
        <end position="24"/>
    </location>
</feature>
<evidence type="ECO:0000259" key="6">
    <source>
        <dbReference type="PROSITE" id="PS51078"/>
    </source>
</evidence>
<evidence type="ECO:0000256" key="4">
    <source>
        <dbReference type="SAM" id="MobiDB-lite"/>
    </source>
</evidence>
<dbReference type="Gene3D" id="1.10.10.10">
    <property type="entry name" value="Winged helix-like DNA-binding domain superfamily/Winged helix DNA-binding domain"/>
    <property type="match status" value="1"/>
</dbReference>
<sequence length="269" mass="28574">MLAPANPGVGVETESGTVENRTSGSVQSVERAFHLLELLADSGDSSLTELSAAIDVPAPTTRRFLKTLVSLGYARQLPNRHYGLGLKLTRLAGRVESQFGPIVTPHLDTLAREIGESANLAVLEGDLVVYIAQSPSRHAMRMFTEVGHRAHAHSTGVGKAILAGLSDDQVGRIVSRAGMPAETAHTITDLAKLRTELHRIRRAGYATDKGEQEIGVVCYAVAIPDVPISMAISVSGPTFRMTQELGKTAVPLLISEAQAISKELLGLLG</sequence>
<reference evidence="7 8" key="1">
    <citation type="submission" date="2019-02" db="EMBL/GenBank/DDBJ databases">
        <title>Kribbella capetownensis sp. nov. and Kribbella speibonae sp. nov., isolated from soil.</title>
        <authorList>
            <person name="Curtis S.M."/>
            <person name="Norton I."/>
            <person name="Everest G.J."/>
            <person name="Meyers P.R."/>
        </authorList>
    </citation>
    <scope>NUCLEOTIDE SEQUENCE [LARGE SCALE GENOMIC DNA]</scope>
    <source>
        <strain evidence="7 8">YM53</strain>
    </source>
</reference>
<evidence type="ECO:0000313" key="7">
    <source>
        <dbReference type="EMBL" id="TCC45597.1"/>
    </source>
</evidence>
<dbReference type="Pfam" id="PF01614">
    <property type="entry name" value="IclR_C"/>
    <property type="match status" value="1"/>
</dbReference>
<feature type="domain" description="HTH iclR-type" evidence="5">
    <location>
        <begin position="26"/>
        <end position="86"/>
    </location>
</feature>
<organism evidence="7 8">
    <name type="scientific">Kribbella capetownensis</name>
    <dbReference type="NCBI Taxonomy" id="1572659"/>
    <lineage>
        <taxon>Bacteria</taxon>
        <taxon>Bacillati</taxon>
        <taxon>Actinomycetota</taxon>
        <taxon>Actinomycetes</taxon>
        <taxon>Propionibacteriales</taxon>
        <taxon>Kribbellaceae</taxon>
        <taxon>Kribbella</taxon>
    </lineage>
</organism>
<evidence type="ECO:0000256" key="1">
    <source>
        <dbReference type="ARBA" id="ARBA00023015"/>
    </source>
</evidence>
<protein>
    <submittedName>
        <fullName evidence="7">IclR family transcriptional regulator</fullName>
    </submittedName>
</protein>
<evidence type="ECO:0000256" key="3">
    <source>
        <dbReference type="ARBA" id="ARBA00023163"/>
    </source>
</evidence>
<feature type="domain" description="IclR-ED" evidence="6">
    <location>
        <begin position="87"/>
        <end position="266"/>
    </location>
</feature>
<feature type="compositionally biased region" description="Polar residues" evidence="4">
    <location>
        <begin position="14"/>
        <end position="24"/>
    </location>
</feature>
<dbReference type="Pfam" id="PF09339">
    <property type="entry name" value="HTH_IclR"/>
    <property type="match status" value="1"/>
</dbReference>
<dbReference type="AlphaFoldDB" id="A0A4R0JHB0"/>
<gene>
    <name evidence="7" type="ORF">E0H75_28100</name>
</gene>
<dbReference type="PROSITE" id="PS51078">
    <property type="entry name" value="ICLR_ED"/>
    <property type="match status" value="1"/>
</dbReference>
<dbReference type="PANTHER" id="PTHR30136:SF24">
    <property type="entry name" value="HTH-TYPE TRANSCRIPTIONAL REPRESSOR ALLR"/>
    <property type="match status" value="1"/>
</dbReference>
<proteinExistence type="predicted"/>
<dbReference type="GO" id="GO:0003700">
    <property type="term" value="F:DNA-binding transcription factor activity"/>
    <property type="evidence" value="ECO:0007669"/>
    <property type="project" value="TreeGrafter"/>
</dbReference>
<dbReference type="GO" id="GO:0003677">
    <property type="term" value="F:DNA binding"/>
    <property type="evidence" value="ECO:0007669"/>
    <property type="project" value="UniProtKB-KW"/>
</dbReference>
<comment type="caution">
    <text evidence="7">The sequence shown here is derived from an EMBL/GenBank/DDBJ whole genome shotgun (WGS) entry which is preliminary data.</text>
</comment>
<dbReference type="EMBL" id="SJKD01000007">
    <property type="protein sequence ID" value="TCC45597.1"/>
    <property type="molecule type" value="Genomic_DNA"/>
</dbReference>
<evidence type="ECO:0000256" key="2">
    <source>
        <dbReference type="ARBA" id="ARBA00023125"/>
    </source>
</evidence>
<dbReference type="InterPro" id="IPR050707">
    <property type="entry name" value="HTH_MetabolicPath_Reg"/>
</dbReference>
<dbReference type="PROSITE" id="PS51077">
    <property type="entry name" value="HTH_ICLR"/>
    <property type="match status" value="1"/>
</dbReference>
<dbReference type="SMART" id="SM00346">
    <property type="entry name" value="HTH_ICLR"/>
    <property type="match status" value="1"/>
</dbReference>
<dbReference type="InterPro" id="IPR036390">
    <property type="entry name" value="WH_DNA-bd_sf"/>
</dbReference>
<dbReference type="SUPFAM" id="SSF46785">
    <property type="entry name" value="Winged helix' DNA-binding domain"/>
    <property type="match status" value="1"/>
</dbReference>
<keyword evidence="8" id="KW-1185">Reference proteome</keyword>
<keyword evidence="2" id="KW-0238">DNA-binding</keyword>
<dbReference type="Gene3D" id="3.30.450.40">
    <property type="match status" value="1"/>
</dbReference>
<dbReference type="InterPro" id="IPR036388">
    <property type="entry name" value="WH-like_DNA-bd_sf"/>
</dbReference>
<accession>A0A4R0JHB0</accession>
<name>A0A4R0JHB0_9ACTN</name>
<dbReference type="OrthoDB" id="7274111at2"/>
<evidence type="ECO:0000313" key="8">
    <source>
        <dbReference type="Proteomes" id="UP000293342"/>
    </source>
</evidence>
<keyword evidence="1" id="KW-0805">Transcription regulation</keyword>
<dbReference type="GO" id="GO:0045892">
    <property type="term" value="P:negative regulation of DNA-templated transcription"/>
    <property type="evidence" value="ECO:0007669"/>
    <property type="project" value="TreeGrafter"/>
</dbReference>
<keyword evidence="3" id="KW-0804">Transcription</keyword>
<dbReference type="SUPFAM" id="SSF55781">
    <property type="entry name" value="GAF domain-like"/>
    <property type="match status" value="1"/>
</dbReference>
<dbReference type="InterPro" id="IPR005471">
    <property type="entry name" value="Tscrpt_reg_IclR_N"/>
</dbReference>
<dbReference type="InterPro" id="IPR029016">
    <property type="entry name" value="GAF-like_dom_sf"/>
</dbReference>